<dbReference type="PANTHER" id="PTHR39419">
    <property type="entry name" value="SLL0814 PROTEIN"/>
    <property type="match status" value="1"/>
</dbReference>
<keyword evidence="3" id="KW-1185">Reference proteome</keyword>
<gene>
    <name evidence="2" type="ORF">GCM10011340_11370</name>
</gene>
<feature type="transmembrane region" description="Helical" evidence="1">
    <location>
        <begin position="105"/>
        <end position="125"/>
    </location>
</feature>
<name>A0ABQ3I5L0_9BACT</name>
<evidence type="ECO:0000313" key="3">
    <source>
        <dbReference type="Proteomes" id="UP000658258"/>
    </source>
</evidence>
<dbReference type="Pfam" id="PF04240">
    <property type="entry name" value="Caroten_synth"/>
    <property type="match status" value="1"/>
</dbReference>
<protein>
    <recommendedName>
        <fullName evidence="4">Carotene biosynthesis protein</fullName>
    </recommendedName>
</protein>
<evidence type="ECO:0008006" key="4">
    <source>
        <dbReference type="Google" id="ProtNLM"/>
    </source>
</evidence>
<organism evidence="2 3">
    <name type="scientific">Roseivirga thermotolerans</name>
    <dbReference type="NCBI Taxonomy" id="1758176"/>
    <lineage>
        <taxon>Bacteria</taxon>
        <taxon>Pseudomonadati</taxon>
        <taxon>Bacteroidota</taxon>
        <taxon>Cytophagia</taxon>
        <taxon>Cytophagales</taxon>
        <taxon>Roseivirgaceae</taxon>
        <taxon>Roseivirga</taxon>
    </lineage>
</organism>
<evidence type="ECO:0000256" key="1">
    <source>
        <dbReference type="SAM" id="Phobius"/>
    </source>
</evidence>
<feature type="transmembrane region" description="Helical" evidence="1">
    <location>
        <begin position="16"/>
        <end position="33"/>
    </location>
</feature>
<dbReference type="RefSeq" id="WP_189629214.1">
    <property type="nucleotide sequence ID" value="NZ_BNAG01000001.1"/>
</dbReference>
<feature type="transmembrane region" description="Helical" evidence="1">
    <location>
        <begin position="39"/>
        <end position="58"/>
    </location>
</feature>
<proteinExistence type="predicted"/>
<keyword evidence="1" id="KW-1133">Transmembrane helix</keyword>
<dbReference type="Proteomes" id="UP000658258">
    <property type="component" value="Unassembled WGS sequence"/>
</dbReference>
<feature type="transmembrane region" description="Helical" evidence="1">
    <location>
        <begin position="137"/>
        <end position="161"/>
    </location>
</feature>
<evidence type="ECO:0000313" key="2">
    <source>
        <dbReference type="EMBL" id="GHE57946.1"/>
    </source>
</evidence>
<dbReference type="PANTHER" id="PTHR39419:SF1">
    <property type="entry name" value="SLL0814 PROTEIN"/>
    <property type="match status" value="1"/>
</dbReference>
<comment type="caution">
    <text evidence="2">The sequence shown here is derived from an EMBL/GenBank/DDBJ whole genome shotgun (WGS) entry which is preliminary data.</text>
</comment>
<feature type="transmembrane region" description="Helical" evidence="1">
    <location>
        <begin position="65"/>
        <end position="85"/>
    </location>
</feature>
<reference evidence="3" key="1">
    <citation type="journal article" date="2019" name="Int. J. Syst. Evol. Microbiol.">
        <title>The Global Catalogue of Microorganisms (GCM) 10K type strain sequencing project: providing services to taxonomists for standard genome sequencing and annotation.</title>
        <authorList>
            <consortium name="The Broad Institute Genomics Platform"/>
            <consortium name="The Broad Institute Genome Sequencing Center for Infectious Disease"/>
            <person name="Wu L."/>
            <person name="Ma J."/>
        </authorList>
    </citation>
    <scope>NUCLEOTIDE SEQUENCE [LARGE SCALE GENOMIC DNA]</scope>
    <source>
        <strain evidence="3">CGMCC 1.15111</strain>
    </source>
</reference>
<keyword evidence="1" id="KW-0472">Membrane</keyword>
<keyword evidence="1" id="KW-0812">Transmembrane</keyword>
<feature type="transmembrane region" description="Helical" evidence="1">
    <location>
        <begin position="198"/>
        <end position="215"/>
    </location>
</feature>
<dbReference type="InterPro" id="IPR007354">
    <property type="entry name" value="CruF-like"/>
</dbReference>
<accession>A0ABQ3I5L0</accession>
<feature type="transmembrane region" description="Helical" evidence="1">
    <location>
        <begin position="173"/>
        <end position="191"/>
    </location>
</feature>
<dbReference type="EMBL" id="BNAG01000001">
    <property type="protein sequence ID" value="GHE57946.1"/>
    <property type="molecule type" value="Genomic_DNA"/>
</dbReference>
<sequence>MLAKIDQLPFVNQKNALWLLVAMHLAGAVGLYFQGTQSLFQSLTPFNLLATAAIVLHFEEQKKRGYFLFIILTFGIGFFAEVVGVKTGLLFGHYTYGNTLGWKLLDVPLAIGLNWVVLVYCAGMLSKKLTKSLHVAALLGALIMTLLDLLIEPVAITYDFWQWKGSEIPMTNYVGWFVLSLGLQYLFNFLAPRSNNPLAIKLLFILAGFFAVLNLI</sequence>